<reference evidence="3" key="2">
    <citation type="submission" date="2016-02" db="EMBL/GenBank/DDBJ databases">
        <title>Draft genome sequence of five rapidly growing Mycobacterium species.</title>
        <authorList>
            <person name="Katahira K."/>
            <person name="Gotou Y."/>
            <person name="Iida K."/>
            <person name="Ogura Y."/>
            <person name="Hayashi T."/>
        </authorList>
    </citation>
    <scope>NUCLEOTIDE SEQUENCE [LARGE SCALE GENOMIC DNA]</scope>
    <source>
        <strain evidence="3">JCM15298</strain>
    </source>
</reference>
<evidence type="ECO:0000256" key="1">
    <source>
        <dbReference type="SAM" id="MobiDB-lite"/>
    </source>
</evidence>
<dbReference type="AlphaFoldDB" id="A0A100WFF9"/>
<proteinExistence type="predicted"/>
<accession>A0A100WFF9</accession>
<sequence length="53" mass="5653">MVEGPGPPQAPTSEGSTMADKSPRQSMTKKSGKSLKEKRAIKRAGQADEPKKL</sequence>
<name>A0A100WFF9_MYCCR</name>
<comment type="caution">
    <text evidence="2">The sequence shown here is derived from an EMBL/GenBank/DDBJ whole genome shotgun (WGS) entry which is preliminary data.</text>
</comment>
<organism evidence="2 3">
    <name type="scientific">Mycolicibacterium canariasense</name>
    <name type="common">Mycobacterium canariasense</name>
    <dbReference type="NCBI Taxonomy" id="228230"/>
    <lineage>
        <taxon>Bacteria</taxon>
        <taxon>Bacillati</taxon>
        <taxon>Actinomycetota</taxon>
        <taxon>Actinomycetes</taxon>
        <taxon>Mycobacteriales</taxon>
        <taxon>Mycobacteriaceae</taxon>
        <taxon>Mycolicibacterium</taxon>
    </lineage>
</organism>
<evidence type="ECO:0000313" key="2">
    <source>
        <dbReference type="EMBL" id="GAS97226.1"/>
    </source>
</evidence>
<feature type="region of interest" description="Disordered" evidence="1">
    <location>
        <begin position="1"/>
        <end position="53"/>
    </location>
</feature>
<reference evidence="3" key="1">
    <citation type="journal article" date="2016" name="Genome Announc.">
        <title>Draft Genome Sequences of Five Rapidly Growing Mycobacterium Species, M. thermoresistibile, M. fortuitum subsp. acetamidolyticum, M. canariasense, M. brisbanense, and M. novocastrense.</title>
        <authorList>
            <person name="Katahira K."/>
            <person name="Ogura Y."/>
            <person name="Gotoh Y."/>
            <person name="Hayashi T."/>
        </authorList>
    </citation>
    <scope>NUCLEOTIDE SEQUENCE [LARGE SCALE GENOMIC DNA]</scope>
    <source>
        <strain evidence="3">JCM15298</strain>
    </source>
</reference>
<keyword evidence="3" id="KW-1185">Reference proteome</keyword>
<gene>
    <name evidence="2" type="ORF">RMCC_4192</name>
</gene>
<dbReference type="Proteomes" id="UP000069443">
    <property type="component" value="Unassembled WGS sequence"/>
</dbReference>
<evidence type="ECO:0000313" key="3">
    <source>
        <dbReference type="Proteomes" id="UP000069443"/>
    </source>
</evidence>
<protein>
    <submittedName>
        <fullName evidence="2">Uncharacterized protein</fullName>
    </submittedName>
</protein>
<dbReference type="EMBL" id="BCSY01000070">
    <property type="protein sequence ID" value="GAS97226.1"/>
    <property type="molecule type" value="Genomic_DNA"/>
</dbReference>
<feature type="compositionally biased region" description="Pro residues" evidence="1">
    <location>
        <begin position="1"/>
        <end position="10"/>
    </location>
</feature>